<evidence type="ECO:0000256" key="3">
    <source>
        <dbReference type="ARBA" id="ARBA00022475"/>
    </source>
</evidence>
<organism evidence="10 11">
    <name type="scientific">Blastococcus saxobsidens</name>
    <dbReference type="NCBI Taxonomy" id="138336"/>
    <lineage>
        <taxon>Bacteria</taxon>
        <taxon>Bacillati</taxon>
        <taxon>Actinomycetota</taxon>
        <taxon>Actinomycetes</taxon>
        <taxon>Geodermatophilales</taxon>
        <taxon>Geodermatophilaceae</taxon>
        <taxon>Blastococcus</taxon>
    </lineage>
</organism>
<keyword evidence="4" id="KW-0997">Cell inner membrane</keyword>
<name>A0A4Q7Y4E2_9ACTN</name>
<dbReference type="OrthoDB" id="9804629at2"/>
<keyword evidence="5 8" id="KW-0812">Transmembrane</keyword>
<evidence type="ECO:0000313" key="11">
    <source>
        <dbReference type="Proteomes" id="UP000292507"/>
    </source>
</evidence>
<dbReference type="PANTHER" id="PTHR43357:SF4">
    <property type="entry name" value="INNER MEMBRANE ABC TRANSPORTER PERMEASE PROTEIN YDCV"/>
    <property type="match status" value="1"/>
</dbReference>
<feature type="transmembrane region" description="Helical" evidence="8">
    <location>
        <begin position="244"/>
        <end position="266"/>
    </location>
</feature>
<dbReference type="PROSITE" id="PS50928">
    <property type="entry name" value="ABC_TM1"/>
    <property type="match status" value="2"/>
</dbReference>
<dbReference type="GO" id="GO:0055085">
    <property type="term" value="P:transmembrane transport"/>
    <property type="evidence" value="ECO:0007669"/>
    <property type="project" value="InterPro"/>
</dbReference>
<feature type="domain" description="ABC transmembrane type-1" evidence="9">
    <location>
        <begin position="348"/>
        <end position="532"/>
    </location>
</feature>
<dbReference type="InterPro" id="IPR035906">
    <property type="entry name" value="MetI-like_sf"/>
</dbReference>
<dbReference type="Pfam" id="PF00528">
    <property type="entry name" value="BPD_transp_1"/>
    <property type="match status" value="2"/>
</dbReference>
<dbReference type="InterPro" id="IPR000515">
    <property type="entry name" value="MetI-like"/>
</dbReference>
<keyword evidence="11" id="KW-1185">Reference proteome</keyword>
<dbReference type="PANTHER" id="PTHR43357">
    <property type="entry name" value="INNER MEMBRANE ABC TRANSPORTER PERMEASE PROTEIN YDCV"/>
    <property type="match status" value="1"/>
</dbReference>
<dbReference type="CDD" id="cd06261">
    <property type="entry name" value="TM_PBP2"/>
    <property type="match status" value="2"/>
</dbReference>
<feature type="transmembrane region" description="Helical" evidence="8">
    <location>
        <begin position="408"/>
        <end position="427"/>
    </location>
</feature>
<feature type="transmembrane region" description="Helical" evidence="8">
    <location>
        <begin position="138"/>
        <end position="161"/>
    </location>
</feature>
<evidence type="ECO:0000256" key="6">
    <source>
        <dbReference type="ARBA" id="ARBA00022989"/>
    </source>
</evidence>
<dbReference type="GO" id="GO:0005886">
    <property type="term" value="C:plasma membrane"/>
    <property type="evidence" value="ECO:0007669"/>
    <property type="project" value="UniProtKB-SubCell"/>
</dbReference>
<feature type="transmembrane region" description="Helical" evidence="8">
    <location>
        <begin position="92"/>
        <end position="112"/>
    </location>
</feature>
<keyword evidence="6 8" id="KW-1133">Transmembrane helix</keyword>
<comment type="subcellular location">
    <subcellularLocation>
        <location evidence="1">Cell inner membrane</location>
        <topology evidence="1">Multi-pass membrane protein</topology>
    </subcellularLocation>
    <subcellularLocation>
        <location evidence="8">Cell membrane</location>
        <topology evidence="8">Multi-pass membrane protein</topology>
    </subcellularLocation>
</comment>
<evidence type="ECO:0000259" key="9">
    <source>
        <dbReference type="PROSITE" id="PS50928"/>
    </source>
</evidence>
<keyword evidence="2 8" id="KW-0813">Transport</keyword>
<feature type="transmembrane region" description="Helical" evidence="8">
    <location>
        <begin position="298"/>
        <end position="318"/>
    </location>
</feature>
<evidence type="ECO:0000256" key="8">
    <source>
        <dbReference type="RuleBase" id="RU363032"/>
    </source>
</evidence>
<evidence type="ECO:0000313" key="10">
    <source>
        <dbReference type="EMBL" id="RZU31797.1"/>
    </source>
</evidence>
<protein>
    <submittedName>
        <fullName evidence="10">Iron(III) transport system permease protein</fullName>
    </submittedName>
</protein>
<dbReference type="Gene3D" id="1.10.3720.10">
    <property type="entry name" value="MetI-like"/>
    <property type="match status" value="2"/>
</dbReference>
<dbReference type="Proteomes" id="UP000292507">
    <property type="component" value="Unassembled WGS sequence"/>
</dbReference>
<dbReference type="EMBL" id="SHKV01000001">
    <property type="protein sequence ID" value="RZU31797.1"/>
    <property type="molecule type" value="Genomic_DNA"/>
</dbReference>
<accession>A0A4Q7Y4E2</accession>
<dbReference type="AlphaFoldDB" id="A0A4Q7Y4E2"/>
<feature type="transmembrane region" description="Helical" evidence="8">
    <location>
        <begin position="12"/>
        <end position="39"/>
    </location>
</feature>
<reference evidence="10 11" key="1">
    <citation type="submission" date="2019-02" db="EMBL/GenBank/DDBJ databases">
        <title>Sequencing the genomes of 1000 actinobacteria strains.</title>
        <authorList>
            <person name="Klenk H.-P."/>
        </authorList>
    </citation>
    <scope>NUCLEOTIDE SEQUENCE [LARGE SCALE GENOMIC DNA]</scope>
    <source>
        <strain evidence="10 11">DSM 44509</strain>
    </source>
</reference>
<feature type="transmembrane region" description="Helical" evidence="8">
    <location>
        <begin position="383"/>
        <end position="402"/>
    </location>
</feature>
<comment type="similarity">
    <text evidence="8">Belongs to the binding-protein-dependent transport system permease family.</text>
</comment>
<feature type="domain" description="ABC transmembrane type-1" evidence="9">
    <location>
        <begin position="57"/>
        <end position="260"/>
    </location>
</feature>
<evidence type="ECO:0000256" key="1">
    <source>
        <dbReference type="ARBA" id="ARBA00004429"/>
    </source>
</evidence>
<feature type="transmembrane region" description="Helical" evidence="8">
    <location>
        <begin position="468"/>
        <end position="491"/>
    </location>
</feature>
<keyword evidence="7 8" id="KW-0472">Membrane</keyword>
<sequence>MPSGGPPAVARNVALGGVLAVVAVLVVLPVLRLAAVLWWEGGDLHRILASAAVGEAARNTVLLAVGVTGAAVPIGVVMALTLRRPDLPGRTFWRVAVLAPLVVPDFVLGYSWTQAYARAGFTDTALGWHWAGLLGPRGVWLVLVVNAAPLVYLVVAVGLAARAEPDGELAARVSGAGRVTALRTVTLPLLGPAVAAASVLVFVLTLGTFAIPQVLGTPAGFSTLTTRIYAGLSIGGDPASFLEAVLLALVLVLVAAACVAPADALLGPRLRTTRPADVQAAQVVPGPAAMRRAQATGLAGYLFLTTALPLAALSLASVTRALGVAPTPANWSLEHFRQVLTPRTLEALGRSLTLSVVAASLLVLLGALVAVGERRRSGRAMGTLVVLTLVLPGSTLAVALLITYGRWLSGSLVLILLAYLAKLWAVAHRPIAGALDRLPADELFAARASGAGPLTAVRTVALRPMAPALLGAWLICFLTALHEVTMSSLLYGSGGETLAVVVLNAQELGRVGPSAALSVVLALLVAVPALALWWAARWARARGVARTAMSPREVPGVR</sequence>
<evidence type="ECO:0000256" key="5">
    <source>
        <dbReference type="ARBA" id="ARBA00022692"/>
    </source>
</evidence>
<proteinExistence type="inferred from homology"/>
<evidence type="ECO:0000256" key="7">
    <source>
        <dbReference type="ARBA" id="ARBA00023136"/>
    </source>
</evidence>
<feature type="transmembrane region" description="Helical" evidence="8">
    <location>
        <begin position="352"/>
        <end position="371"/>
    </location>
</feature>
<keyword evidence="3" id="KW-1003">Cell membrane</keyword>
<comment type="caution">
    <text evidence="10">The sequence shown here is derived from an EMBL/GenBank/DDBJ whole genome shotgun (WGS) entry which is preliminary data.</text>
</comment>
<feature type="transmembrane region" description="Helical" evidence="8">
    <location>
        <begin position="511"/>
        <end position="536"/>
    </location>
</feature>
<evidence type="ECO:0000256" key="2">
    <source>
        <dbReference type="ARBA" id="ARBA00022448"/>
    </source>
</evidence>
<dbReference type="RefSeq" id="WP_104527579.1">
    <property type="nucleotide sequence ID" value="NZ_POQT01000006.1"/>
</dbReference>
<dbReference type="SUPFAM" id="SSF161098">
    <property type="entry name" value="MetI-like"/>
    <property type="match status" value="2"/>
</dbReference>
<evidence type="ECO:0000256" key="4">
    <source>
        <dbReference type="ARBA" id="ARBA00022519"/>
    </source>
</evidence>
<gene>
    <name evidence="10" type="ORF">BKA19_1479</name>
</gene>
<feature type="transmembrane region" description="Helical" evidence="8">
    <location>
        <begin position="59"/>
        <end position="80"/>
    </location>
</feature>
<feature type="transmembrane region" description="Helical" evidence="8">
    <location>
        <begin position="182"/>
        <end position="211"/>
    </location>
</feature>